<dbReference type="Proteomes" id="UP000001861">
    <property type="component" value="Unassembled WGS sequence"/>
</dbReference>
<evidence type="ECO:0000313" key="1">
    <source>
        <dbReference type="EMBL" id="EFI28747.1"/>
    </source>
</evidence>
<dbReference type="HOGENOM" id="CLU_927535_0_0_1"/>
<accession>D6RKC0</accession>
<dbReference type="AlphaFoldDB" id="D6RKC0"/>
<proteinExistence type="predicted"/>
<organism evidence="1 2">
    <name type="scientific">Coprinopsis cinerea (strain Okayama-7 / 130 / ATCC MYA-4618 / FGSC 9003)</name>
    <name type="common">Inky cap fungus</name>
    <name type="synonym">Hormographiella aspergillata</name>
    <dbReference type="NCBI Taxonomy" id="240176"/>
    <lineage>
        <taxon>Eukaryota</taxon>
        <taxon>Fungi</taxon>
        <taxon>Dikarya</taxon>
        <taxon>Basidiomycota</taxon>
        <taxon>Agaricomycotina</taxon>
        <taxon>Agaricomycetes</taxon>
        <taxon>Agaricomycetidae</taxon>
        <taxon>Agaricales</taxon>
        <taxon>Agaricineae</taxon>
        <taxon>Psathyrellaceae</taxon>
        <taxon>Coprinopsis</taxon>
    </lineage>
</organism>
<gene>
    <name evidence="1" type="ORF">CC1G_13773</name>
</gene>
<name>D6RKC0_COPC7</name>
<evidence type="ECO:0000313" key="2">
    <source>
        <dbReference type="Proteomes" id="UP000001861"/>
    </source>
</evidence>
<reference evidence="1 2" key="1">
    <citation type="journal article" date="2010" name="Proc. Natl. Acad. Sci. U.S.A.">
        <title>Insights into evolution of multicellular fungi from the assembled chromosomes of the mushroom Coprinopsis cinerea (Coprinus cinereus).</title>
        <authorList>
            <person name="Stajich J.E."/>
            <person name="Wilke S.K."/>
            <person name="Ahren D."/>
            <person name="Au C.H."/>
            <person name="Birren B.W."/>
            <person name="Borodovsky M."/>
            <person name="Burns C."/>
            <person name="Canback B."/>
            <person name="Casselton L.A."/>
            <person name="Cheng C.K."/>
            <person name="Deng J."/>
            <person name="Dietrich F.S."/>
            <person name="Fargo D.C."/>
            <person name="Farman M.L."/>
            <person name="Gathman A.C."/>
            <person name="Goldberg J."/>
            <person name="Guigo R."/>
            <person name="Hoegger P.J."/>
            <person name="Hooker J.B."/>
            <person name="Huggins A."/>
            <person name="James T.Y."/>
            <person name="Kamada T."/>
            <person name="Kilaru S."/>
            <person name="Kodira C."/>
            <person name="Kues U."/>
            <person name="Kupfer D."/>
            <person name="Kwan H.S."/>
            <person name="Lomsadze A."/>
            <person name="Li W."/>
            <person name="Lilly W.W."/>
            <person name="Ma L.J."/>
            <person name="Mackey A.J."/>
            <person name="Manning G."/>
            <person name="Martin F."/>
            <person name="Muraguchi H."/>
            <person name="Natvig D.O."/>
            <person name="Palmerini H."/>
            <person name="Ramesh M.A."/>
            <person name="Rehmeyer C.J."/>
            <person name="Roe B.A."/>
            <person name="Shenoy N."/>
            <person name="Stanke M."/>
            <person name="Ter-Hovhannisyan V."/>
            <person name="Tunlid A."/>
            <person name="Velagapudi R."/>
            <person name="Vision T.J."/>
            <person name="Zeng Q."/>
            <person name="Zolan M.E."/>
            <person name="Pukkila P.J."/>
        </authorList>
    </citation>
    <scope>NUCLEOTIDE SEQUENCE [LARGE SCALE GENOMIC DNA]</scope>
    <source>
        <strain evidence="2">Okayama-7 / 130 / ATCC MYA-4618 / FGSC 9003</strain>
    </source>
</reference>
<dbReference type="VEuPathDB" id="FungiDB:CC1G_13773"/>
<protein>
    <submittedName>
        <fullName evidence="1">Uncharacterized protein</fullName>
    </submittedName>
</protein>
<dbReference type="GeneID" id="6012086"/>
<dbReference type="InParanoid" id="D6RKC0"/>
<dbReference type="RefSeq" id="XP_002912241.1">
    <property type="nucleotide sequence ID" value="XM_002912195.1"/>
</dbReference>
<dbReference type="KEGG" id="cci:CC1G_13773"/>
<keyword evidence="2" id="KW-1185">Reference proteome</keyword>
<comment type="caution">
    <text evidence="1">The sequence shown here is derived from an EMBL/GenBank/DDBJ whole genome shotgun (WGS) entry which is preliminary data.</text>
</comment>
<dbReference type="EMBL" id="AACS02000001">
    <property type="protein sequence ID" value="EFI28747.1"/>
    <property type="molecule type" value="Genomic_DNA"/>
</dbReference>
<sequence length="300" mass="33643">MGEEVGGGVGTRARRKWEAQIPKSGSCDAKKWRFEFCCKLFVFSGPSALIFRTFCPRCGRHRRFFPNTDICLLRLNEDNVALTCAVSIFAHLSEHTTFRVAMFDTRHHHLGIRFQKPKVPHFFWGNRSSNPTMRAITGSRSVCALSLSGDRNYGNLVILAAKGADYRRYSFTYCEVGQRSKSESESLQVNPEVAKLLCVLIGAGSSNPMIVHERGRHLKWVPRLSKLSTWLEVQVRRSLVKLGVPARYCTSQAQVSGLAKQKQRGGKRRQCCIGACSGACVEFRTSSHARKAGLTRDRIS</sequence>